<comment type="caution">
    <text evidence="2">The sequence shown here is derived from an EMBL/GenBank/DDBJ whole genome shotgun (WGS) entry which is preliminary data.</text>
</comment>
<dbReference type="Proteomes" id="UP001497623">
    <property type="component" value="Unassembled WGS sequence"/>
</dbReference>
<feature type="chain" id="PRO_5043965709" evidence="1">
    <location>
        <begin position="25"/>
        <end position="228"/>
    </location>
</feature>
<feature type="non-terminal residue" evidence="2">
    <location>
        <position position="1"/>
    </location>
</feature>
<name>A0AAV2QRP0_MEGNR</name>
<gene>
    <name evidence="2" type="ORF">MNOR_LOCUS15481</name>
</gene>
<evidence type="ECO:0000256" key="1">
    <source>
        <dbReference type="SAM" id="SignalP"/>
    </source>
</evidence>
<dbReference type="Gene3D" id="2.60.20.10">
    <property type="entry name" value="Crystallins"/>
    <property type="match status" value="2"/>
</dbReference>
<evidence type="ECO:0000313" key="2">
    <source>
        <dbReference type="EMBL" id="CAL4095753.1"/>
    </source>
</evidence>
<accession>A0AAV2QRP0</accession>
<evidence type="ECO:0000313" key="3">
    <source>
        <dbReference type="Proteomes" id="UP001497623"/>
    </source>
</evidence>
<dbReference type="AlphaFoldDB" id="A0AAV2QRP0"/>
<sequence>IRTVVDKMISLLLVASLCLYGASGQTVDPSGPAYLELYTLVDSAGATTTIEEYTHDLSDIGFDDLTQSVCGQGAWILYNFPSYNNHHYMNTWTEFYTFASHGCHDLPVTRHGDASSVRFAGTGDLADETITIYHGFEYTQGEEMFIRDEDWFGDYNNEASSLIVTGPSPWTVYEHSFSGAAICLEPYDIGGSYVGGWNAVDIGMPNNVISSVKKGCFSEKVLKYQPKQ</sequence>
<organism evidence="2 3">
    <name type="scientific">Meganyctiphanes norvegica</name>
    <name type="common">Northern krill</name>
    <name type="synonym">Thysanopoda norvegica</name>
    <dbReference type="NCBI Taxonomy" id="48144"/>
    <lineage>
        <taxon>Eukaryota</taxon>
        <taxon>Metazoa</taxon>
        <taxon>Ecdysozoa</taxon>
        <taxon>Arthropoda</taxon>
        <taxon>Crustacea</taxon>
        <taxon>Multicrustacea</taxon>
        <taxon>Malacostraca</taxon>
        <taxon>Eumalacostraca</taxon>
        <taxon>Eucarida</taxon>
        <taxon>Euphausiacea</taxon>
        <taxon>Euphausiidae</taxon>
        <taxon>Meganyctiphanes</taxon>
    </lineage>
</organism>
<reference evidence="2 3" key="1">
    <citation type="submission" date="2024-05" db="EMBL/GenBank/DDBJ databases">
        <authorList>
            <person name="Wallberg A."/>
        </authorList>
    </citation>
    <scope>NUCLEOTIDE SEQUENCE [LARGE SCALE GENOMIC DNA]</scope>
</reference>
<keyword evidence="1" id="KW-0732">Signal</keyword>
<protein>
    <submittedName>
        <fullName evidence="2">Uncharacterized protein</fullName>
    </submittedName>
</protein>
<feature type="signal peptide" evidence="1">
    <location>
        <begin position="1"/>
        <end position="24"/>
    </location>
</feature>
<keyword evidence="3" id="KW-1185">Reference proteome</keyword>
<dbReference type="EMBL" id="CAXKWB010009699">
    <property type="protein sequence ID" value="CAL4095753.1"/>
    <property type="molecule type" value="Genomic_DNA"/>
</dbReference>
<dbReference type="SUPFAM" id="SSF49695">
    <property type="entry name" value="gamma-Crystallin-like"/>
    <property type="match status" value="1"/>
</dbReference>
<proteinExistence type="predicted"/>
<dbReference type="InterPro" id="IPR011024">
    <property type="entry name" value="G_crystallin-like"/>
</dbReference>